<evidence type="ECO:0000313" key="4">
    <source>
        <dbReference type="EMBL" id="MFD2613611.1"/>
    </source>
</evidence>
<dbReference type="EMBL" id="JBHUME010000008">
    <property type="protein sequence ID" value="MFD2613611.1"/>
    <property type="molecule type" value="Genomic_DNA"/>
</dbReference>
<protein>
    <submittedName>
        <fullName evidence="4">TatD family hydrolase</fullName>
    </submittedName>
</protein>
<dbReference type="PANTHER" id="PTHR46317">
    <property type="entry name" value="HYDROLASE OF PHP SUPERFAMILY-RELATED PROTEIN"/>
    <property type="match status" value="1"/>
</dbReference>
<keyword evidence="3 4" id="KW-0378">Hydrolase</keyword>
<sequence>MERRGCTRAHFHWFKGSPSTVRRMAANGYYVSFTPDLLYEPEIQELACVYPRGQVMLETDGPWPFEGPFAGRLTHPSMMEESLRVWSEIQGLPLEEAREQIVSNTKRFYRFD</sequence>
<dbReference type="Proteomes" id="UP001597541">
    <property type="component" value="Unassembled WGS sequence"/>
</dbReference>
<dbReference type="Gene3D" id="3.20.20.140">
    <property type="entry name" value="Metal-dependent hydrolases"/>
    <property type="match status" value="1"/>
</dbReference>
<dbReference type="InterPro" id="IPR001130">
    <property type="entry name" value="TatD-like"/>
</dbReference>
<dbReference type="Pfam" id="PF01026">
    <property type="entry name" value="TatD_DNase"/>
    <property type="match status" value="1"/>
</dbReference>
<name>A0ABW5PF82_9BACL</name>
<dbReference type="GO" id="GO:0016787">
    <property type="term" value="F:hydrolase activity"/>
    <property type="evidence" value="ECO:0007669"/>
    <property type="project" value="UniProtKB-KW"/>
</dbReference>
<evidence type="ECO:0000256" key="3">
    <source>
        <dbReference type="ARBA" id="ARBA00022801"/>
    </source>
</evidence>
<gene>
    <name evidence="4" type="ORF">ACFSUF_14355</name>
</gene>
<dbReference type="RefSeq" id="WP_377603638.1">
    <property type="nucleotide sequence ID" value="NZ_JBHUME010000008.1"/>
</dbReference>
<comment type="caution">
    <text evidence="4">The sequence shown here is derived from an EMBL/GenBank/DDBJ whole genome shotgun (WGS) entry which is preliminary data.</text>
</comment>
<accession>A0ABW5PF82</accession>
<dbReference type="PANTHER" id="PTHR46317:SF1">
    <property type="entry name" value="HYDROLASE, TATD FAMILY"/>
    <property type="match status" value="1"/>
</dbReference>
<evidence type="ECO:0000313" key="5">
    <source>
        <dbReference type="Proteomes" id="UP001597541"/>
    </source>
</evidence>
<keyword evidence="5" id="KW-1185">Reference proteome</keyword>
<dbReference type="SUPFAM" id="SSF51556">
    <property type="entry name" value="Metallo-dependent hydrolases"/>
    <property type="match status" value="1"/>
</dbReference>
<evidence type="ECO:0000256" key="2">
    <source>
        <dbReference type="ARBA" id="ARBA00022723"/>
    </source>
</evidence>
<evidence type="ECO:0000256" key="1">
    <source>
        <dbReference type="ARBA" id="ARBA00009275"/>
    </source>
</evidence>
<reference evidence="5" key="1">
    <citation type="journal article" date="2019" name="Int. J. Syst. Evol. Microbiol.">
        <title>The Global Catalogue of Microorganisms (GCM) 10K type strain sequencing project: providing services to taxonomists for standard genome sequencing and annotation.</title>
        <authorList>
            <consortium name="The Broad Institute Genomics Platform"/>
            <consortium name="The Broad Institute Genome Sequencing Center for Infectious Disease"/>
            <person name="Wu L."/>
            <person name="Ma J."/>
        </authorList>
    </citation>
    <scope>NUCLEOTIDE SEQUENCE [LARGE SCALE GENOMIC DNA]</scope>
    <source>
        <strain evidence="5">KCTC 3950</strain>
    </source>
</reference>
<proteinExistence type="inferred from homology"/>
<dbReference type="InterPro" id="IPR032466">
    <property type="entry name" value="Metal_Hydrolase"/>
</dbReference>
<comment type="similarity">
    <text evidence="1">Belongs to the metallo-dependent hydrolases superfamily. TatD-type hydrolase family.</text>
</comment>
<organism evidence="4 5">
    <name type="scientific">Paenibacillus gansuensis</name>
    <dbReference type="NCBI Taxonomy" id="306542"/>
    <lineage>
        <taxon>Bacteria</taxon>
        <taxon>Bacillati</taxon>
        <taxon>Bacillota</taxon>
        <taxon>Bacilli</taxon>
        <taxon>Bacillales</taxon>
        <taxon>Paenibacillaceae</taxon>
        <taxon>Paenibacillus</taxon>
    </lineage>
</organism>
<keyword evidence="2" id="KW-0479">Metal-binding</keyword>